<sequence length="105" mass="11826">MRHGHTTGLTKEYKDAAAATPVIVVGNIEVAVLDLRWATGQEVIRWMLFTSTSLKRWTLAIAQRGDSRLIVRPRTEQIEGQGLTRMSNRKQILDRRQSGLSHDGT</sequence>
<dbReference type="VEuPathDB" id="FungiDB:MELLADRAFT_113263"/>
<evidence type="ECO:0000313" key="3">
    <source>
        <dbReference type="Proteomes" id="UP000001072"/>
    </source>
</evidence>
<dbReference type="Proteomes" id="UP000001072">
    <property type="component" value="Unassembled WGS sequence"/>
</dbReference>
<dbReference type="RefSeq" id="XP_007417962.1">
    <property type="nucleotide sequence ID" value="XM_007417900.1"/>
</dbReference>
<proteinExistence type="predicted"/>
<organism evidence="3">
    <name type="scientific">Melampsora larici-populina (strain 98AG31 / pathotype 3-4-7)</name>
    <name type="common">Poplar leaf rust fungus</name>
    <dbReference type="NCBI Taxonomy" id="747676"/>
    <lineage>
        <taxon>Eukaryota</taxon>
        <taxon>Fungi</taxon>
        <taxon>Dikarya</taxon>
        <taxon>Basidiomycota</taxon>
        <taxon>Pucciniomycotina</taxon>
        <taxon>Pucciniomycetes</taxon>
        <taxon>Pucciniales</taxon>
        <taxon>Melampsoraceae</taxon>
        <taxon>Melampsora</taxon>
    </lineage>
</organism>
<dbReference type="GeneID" id="18924933"/>
<feature type="region of interest" description="Disordered" evidence="1">
    <location>
        <begin position="83"/>
        <end position="105"/>
    </location>
</feature>
<keyword evidence="3" id="KW-1185">Reference proteome</keyword>
<dbReference type="HOGENOM" id="CLU_2237194_0_0_1"/>
<dbReference type="KEGG" id="mlr:MELLADRAFT_113263"/>
<protein>
    <submittedName>
        <fullName evidence="2">Uncharacterized protein</fullName>
    </submittedName>
</protein>
<gene>
    <name evidence="2" type="ORF">MELLADRAFT_113263</name>
</gene>
<dbReference type="EMBL" id="GL883169">
    <property type="protein sequence ID" value="EGF98799.1"/>
    <property type="molecule type" value="Genomic_DNA"/>
</dbReference>
<dbReference type="InParanoid" id="F4S9A4"/>
<evidence type="ECO:0000313" key="2">
    <source>
        <dbReference type="EMBL" id="EGF98799.1"/>
    </source>
</evidence>
<dbReference type="AlphaFoldDB" id="F4S9A4"/>
<name>F4S9A4_MELLP</name>
<evidence type="ECO:0000256" key="1">
    <source>
        <dbReference type="SAM" id="MobiDB-lite"/>
    </source>
</evidence>
<accession>F4S9A4</accession>
<reference evidence="3" key="1">
    <citation type="journal article" date="2011" name="Proc. Natl. Acad. Sci. U.S.A.">
        <title>Obligate biotrophy features unraveled by the genomic analysis of rust fungi.</title>
        <authorList>
            <person name="Duplessis S."/>
            <person name="Cuomo C.A."/>
            <person name="Lin Y.-C."/>
            <person name="Aerts A."/>
            <person name="Tisserant E."/>
            <person name="Veneault-Fourrey C."/>
            <person name="Joly D.L."/>
            <person name="Hacquard S."/>
            <person name="Amselem J."/>
            <person name="Cantarel B.L."/>
            <person name="Chiu R."/>
            <person name="Coutinho P.M."/>
            <person name="Feau N."/>
            <person name="Field M."/>
            <person name="Frey P."/>
            <person name="Gelhaye E."/>
            <person name="Goldberg J."/>
            <person name="Grabherr M.G."/>
            <person name="Kodira C.D."/>
            <person name="Kohler A."/>
            <person name="Kuees U."/>
            <person name="Lindquist E.A."/>
            <person name="Lucas S.M."/>
            <person name="Mago R."/>
            <person name="Mauceli E."/>
            <person name="Morin E."/>
            <person name="Murat C."/>
            <person name="Pangilinan J.L."/>
            <person name="Park R."/>
            <person name="Pearson M."/>
            <person name="Quesneville H."/>
            <person name="Rouhier N."/>
            <person name="Sakthikumar S."/>
            <person name="Salamov A.A."/>
            <person name="Schmutz J."/>
            <person name="Selles B."/>
            <person name="Shapiro H."/>
            <person name="Tanguay P."/>
            <person name="Tuskan G.A."/>
            <person name="Henrissat B."/>
            <person name="Van de Peer Y."/>
            <person name="Rouze P."/>
            <person name="Ellis J.G."/>
            <person name="Dodds P.N."/>
            <person name="Schein J.E."/>
            <person name="Zhong S."/>
            <person name="Hamelin R.C."/>
            <person name="Grigoriev I.V."/>
            <person name="Szabo L.J."/>
            <person name="Martin F."/>
        </authorList>
    </citation>
    <scope>NUCLEOTIDE SEQUENCE [LARGE SCALE GENOMIC DNA]</scope>
    <source>
        <strain evidence="3">98AG31 / pathotype 3-4-7</strain>
    </source>
</reference>